<reference evidence="1 2" key="1">
    <citation type="submission" date="2018-12" db="EMBL/GenBank/DDBJ databases">
        <authorList>
            <person name="Yang Y."/>
        </authorList>
    </citation>
    <scope>NUCLEOTIDE SEQUENCE [LARGE SCALE GENOMIC DNA]</scope>
    <source>
        <strain evidence="1 2">L-25-5w-1</strain>
    </source>
</reference>
<accession>A0A431V9I6</accession>
<dbReference type="InterPro" id="IPR035225">
    <property type="entry name" value="DUF5338"/>
</dbReference>
<dbReference type="Pfam" id="PF17273">
    <property type="entry name" value="DUF5338"/>
    <property type="match status" value="1"/>
</dbReference>
<name>A0A431V9I6_9PROT</name>
<dbReference type="AlphaFoldDB" id="A0A431V9I6"/>
<sequence length="89" mass="10042">MTSASNETLSQLIIRRIISDPNASSRDRTVAILQLYRAEIEAALTDGCSVLALWRVMTADGRITSTYQSFRKCVNRFILGKQPPARRRN</sequence>
<dbReference type="OrthoDB" id="7595315at2"/>
<gene>
    <name evidence="1" type="ORF">EJ903_26120</name>
</gene>
<keyword evidence="2" id="KW-1185">Reference proteome</keyword>
<dbReference type="RefSeq" id="WP_126620794.1">
    <property type="nucleotide sequence ID" value="NZ_JBHUCY010000058.1"/>
</dbReference>
<proteinExistence type="predicted"/>
<organism evidence="1 2">
    <name type="scientific">Azospirillum griseum</name>
    <dbReference type="NCBI Taxonomy" id="2496639"/>
    <lineage>
        <taxon>Bacteria</taxon>
        <taxon>Pseudomonadati</taxon>
        <taxon>Pseudomonadota</taxon>
        <taxon>Alphaproteobacteria</taxon>
        <taxon>Rhodospirillales</taxon>
        <taxon>Azospirillaceae</taxon>
        <taxon>Azospirillum</taxon>
    </lineage>
</organism>
<comment type="caution">
    <text evidence="1">The sequence shown here is derived from an EMBL/GenBank/DDBJ whole genome shotgun (WGS) entry which is preliminary data.</text>
</comment>
<protein>
    <submittedName>
        <fullName evidence="1">Uncharacterized protein</fullName>
    </submittedName>
</protein>
<dbReference type="EMBL" id="RXMA01000080">
    <property type="protein sequence ID" value="RTR11324.1"/>
    <property type="molecule type" value="Genomic_DNA"/>
</dbReference>
<evidence type="ECO:0000313" key="1">
    <source>
        <dbReference type="EMBL" id="RTR11324.1"/>
    </source>
</evidence>
<dbReference type="Proteomes" id="UP000277007">
    <property type="component" value="Unassembled WGS sequence"/>
</dbReference>
<evidence type="ECO:0000313" key="2">
    <source>
        <dbReference type="Proteomes" id="UP000277007"/>
    </source>
</evidence>